<evidence type="ECO:0000256" key="8">
    <source>
        <dbReference type="ARBA" id="ARBA00023136"/>
    </source>
</evidence>
<dbReference type="AlphaFoldDB" id="A0A1S2Z9C7"/>
<dbReference type="PANTHER" id="PTHR11394">
    <property type="entry name" value="TASTE RECEPTOR TYPE 2"/>
    <property type="match status" value="1"/>
</dbReference>
<protein>
    <recommendedName>
        <fullName evidence="12">Taste receptor type 2</fullName>
    </recommendedName>
</protein>
<dbReference type="RefSeq" id="XP_007515888.1">
    <property type="nucleotide sequence ID" value="XM_007515826.1"/>
</dbReference>
<dbReference type="GO" id="GO:0033038">
    <property type="term" value="F:bitter taste receptor activity"/>
    <property type="evidence" value="ECO:0007669"/>
    <property type="project" value="InterPro"/>
</dbReference>
<evidence type="ECO:0000256" key="12">
    <source>
        <dbReference type="RuleBase" id="RU004424"/>
    </source>
</evidence>
<keyword evidence="9 12" id="KW-0675">Receptor</keyword>
<keyword evidence="3 12" id="KW-0919">Taste</keyword>
<dbReference type="InterPro" id="IPR007960">
    <property type="entry name" value="TAS2R"/>
</dbReference>
<keyword evidence="8 12" id="KW-0472">Membrane</keyword>
<evidence type="ECO:0000256" key="2">
    <source>
        <dbReference type="ARBA" id="ARBA00007376"/>
    </source>
</evidence>
<evidence type="ECO:0000256" key="13">
    <source>
        <dbReference type="SAM" id="Phobius"/>
    </source>
</evidence>
<dbReference type="FunFam" id="1.20.1070.10:FF:000042">
    <property type="entry name" value="Taste receptor type 2 member 7"/>
    <property type="match status" value="1"/>
</dbReference>
<dbReference type="SUPFAM" id="SSF81321">
    <property type="entry name" value="Family A G protein-coupled receptor-like"/>
    <property type="match status" value="1"/>
</dbReference>
<feature type="transmembrane region" description="Helical" evidence="13">
    <location>
        <begin position="47"/>
        <end position="68"/>
    </location>
</feature>
<proteinExistence type="inferred from homology"/>
<feature type="transmembrane region" description="Helical" evidence="13">
    <location>
        <begin position="128"/>
        <end position="149"/>
    </location>
</feature>
<reference evidence="15" key="1">
    <citation type="submission" date="2025-08" db="UniProtKB">
        <authorList>
            <consortium name="RefSeq"/>
        </authorList>
    </citation>
    <scope>IDENTIFICATION</scope>
</reference>
<comment type="similarity">
    <text evidence="2 11">Belongs to the G-protein coupled receptor T2R family.</text>
</comment>
<dbReference type="CDD" id="cd15027">
    <property type="entry name" value="7tm_TAS2R43-like"/>
    <property type="match status" value="1"/>
</dbReference>
<keyword evidence="14" id="KW-1185">Reference proteome</keyword>
<sequence>MRNLLLNLLFFPVTVEFVIGNVVNGFIVLMNCIDWVKRHKISSVDQILTALALSRIGLYWAMVTNWYIARFYSSLCTSEAIITIHIAWILSNHFSIWFATSLSIFYLFKIANFSNSFFLYFKRRVKGVVVAILLGSLTVLGTQLAVATLDNNVRVTEYKRNMTLKTAFEDQIRLSNMAVFTLENCIPFTISLMCFVLLIFSLMRHLRKMQLSGRGDRDPNTQVHIRALKTVISFLLLFACYFLALIISAWGSNRLRNKYVLLFGEIIFELYPSGHSFILIWGNKKLKEAFLGFLWSLMCCLRGRE</sequence>
<dbReference type="InParanoid" id="A0A1S2Z9C7"/>
<evidence type="ECO:0000256" key="10">
    <source>
        <dbReference type="ARBA" id="ARBA00023224"/>
    </source>
</evidence>
<feature type="transmembrane region" description="Helical" evidence="13">
    <location>
        <begin position="227"/>
        <end position="247"/>
    </location>
</feature>
<dbReference type="GO" id="GO:0016020">
    <property type="term" value="C:membrane"/>
    <property type="evidence" value="ECO:0007669"/>
    <property type="project" value="UniProtKB-SubCell"/>
</dbReference>
<evidence type="ECO:0000256" key="9">
    <source>
        <dbReference type="ARBA" id="ARBA00023170"/>
    </source>
</evidence>
<dbReference type="eggNOG" id="ENOG502TE6U">
    <property type="taxonomic scope" value="Eukaryota"/>
</dbReference>
<feature type="transmembrane region" description="Helical" evidence="13">
    <location>
        <begin position="186"/>
        <end position="206"/>
    </location>
</feature>
<dbReference type="Proteomes" id="UP001652624">
    <property type="component" value="Chromosome 7"/>
</dbReference>
<evidence type="ECO:0000256" key="5">
    <source>
        <dbReference type="ARBA" id="ARBA00022692"/>
    </source>
</evidence>
<feature type="transmembrane region" description="Helical" evidence="13">
    <location>
        <begin position="6"/>
        <end position="27"/>
    </location>
</feature>
<dbReference type="PANTHER" id="PTHR11394:SF27">
    <property type="entry name" value="TASTE RECEPTOR TYPE 2 MEMBER 20"/>
    <property type="match status" value="1"/>
</dbReference>
<name>A0A1S2Z9C7_ERIEU</name>
<feature type="transmembrane region" description="Helical" evidence="13">
    <location>
        <begin position="80"/>
        <end position="108"/>
    </location>
</feature>
<accession>A0A1S2Z9C7</accession>
<keyword evidence="7 12" id="KW-0297">G-protein coupled receptor</keyword>
<keyword evidence="6 13" id="KW-1133">Transmembrane helix</keyword>
<keyword evidence="4 12" id="KW-0716">Sensory transduction</keyword>
<organism evidence="14 15">
    <name type="scientific">Erinaceus europaeus</name>
    <name type="common">Western European hedgehog</name>
    <dbReference type="NCBI Taxonomy" id="9365"/>
    <lineage>
        <taxon>Eukaryota</taxon>
        <taxon>Metazoa</taxon>
        <taxon>Chordata</taxon>
        <taxon>Craniata</taxon>
        <taxon>Vertebrata</taxon>
        <taxon>Euteleostomi</taxon>
        <taxon>Mammalia</taxon>
        <taxon>Eutheria</taxon>
        <taxon>Laurasiatheria</taxon>
        <taxon>Eulipotyphla</taxon>
        <taxon>Erinaceidae</taxon>
        <taxon>Erinaceinae</taxon>
        <taxon>Erinaceus</taxon>
    </lineage>
</organism>
<evidence type="ECO:0000256" key="1">
    <source>
        <dbReference type="ARBA" id="ARBA00004141"/>
    </source>
</evidence>
<gene>
    <name evidence="15" type="primary">LOC103107094</name>
</gene>
<keyword evidence="5 12" id="KW-0812">Transmembrane</keyword>
<evidence type="ECO:0000313" key="15">
    <source>
        <dbReference type="RefSeq" id="XP_007515888.1"/>
    </source>
</evidence>
<dbReference type="GeneID" id="103107094"/>
<feature type="transmembrane region" description="Helical" evidence="13">
    <location>
        <begin position="259"/>
        <end position="281"/>
    </location>
</feature>
<dbReference type="GO" id="GO:0004930">
    <property type="term" value="F:G protein-coupled receptor activity"/>
    <property type="evidence" value="ECO:0007669"/>
    <property type="project" value="UniProtKB-KW"/>
</dbReference>
<dbReference type="Pfam" id="PF05296">
    <property type="entry name" value="TAS2R"/>
    <property type="match status" value="1"/>
</dbReference>
<evidence type="ECO:0000313" key="14">
    <source>
        <dbReference type="Proteomes" id="UP001652624"/>
    </source>
</evidence>
<comment type="subcellular location">
    <subcellularLocation>
        <location evidence="1 12">Membrane</location>
        <topology evidence="1 12">Multi-pass membrane protein</topology>
    </subcellularLocation>
</comment>
<keyword evidence="10 12" id="KW-0807">Transducer</keyword>
<evidence type="ECO:0000256" key="11">
    <source>
        <dbReference type="RuleBase" id="RU004423"/>
    </source>
</evidence>
<dbReference type="OrthoDB" id="8876749at2759"/>
<evidence type="ECO:0000256" key="7">
    <source>
        <dbReference type="ARBA" id="ARBA00023040"/>
    </source>
</evidence>
<evidence type="ECO:0000256" key="3">
    <source>
        <dbReference type="ARBA" id="ARBA00022480"/>
    </source>
</evidence>
<dbReference type="Gene3D" id="1.20.1070.10">
    <property type="entry name" value="Rhodopsin 7-helix transmembrane proteins"/>
    <property type="match status" value="1"/>
</dbReference>
<evidence type="ECO:0000256" key="6">
    <source>
        <dbReference type="ARBA" id="ARBA00022989"/>
    </source>
</evidence>
<evidence type="ECO:0000256" key="4">
    <source>
        <dbReference type="ARBA" id="ARBA00022606"/>
    </source>
</evidence>